<dbReference type="Gene3D" id="2.60.40.1220">
    <property type="match status" value="2"/>
</dbReference>
<evidence type="ECO:0000313" key="5">
    <source>
        <dbReference type="EMBL" id="MFD1184763.1"/>
    </source>
</evidence>
<dbReference type="Pfam" id="PF00932">
    <property type="entry name" value="LTD"/>
    <property type="match status" value="2"/>
</dbReference>
<organism evidence="5 6">
    <name type="scientific">Pontibacter rugosus</name>
    <dbReference type="NCBI Taxonomy" id="1745966"/>
    <lineage>
        <taxon>Bacteria</taxon>
        <taxon>Pseudomonadati</taxon>
        <taxon>Bacteroidota</taxon>
        <taxon>Cytophagia</taxon>
        <taxon>Cytophagales</taxon>
        <taxon>Hymenobacteraceae</taxon>
        <taxon>Pontibacter</taxon>
    </lineage>
</organism>
<name>A0ABW3SJK3_9BACT</name>
<feature type="domain" description="LTD" evidence="4">
    <location>
        <begin position="573"/>
        <end position="703"/>
    </location>
</feature>
<keyword evidence="1 3" id="KW-0732">Signal</keyword>
<sequence>MKQTLLAIFLLLPLLASAQLQDSFTDGNFTQNPTWTGDVSSFTVNAQNQLQSSGPAVTGTVLQLVTPSQAAVGTTWEFWANLRLATSASNYADIYLISDSENLNSTTTNGYFVRIGGTTDEVSLFRKDAGKAAVKIIDGQDKTVATSNNIVRVRVTRSMNFEWQLSIDVTGTGQSYTSQGSATDATYKRSSYIGVLVRYSSANSQRFYFDDFLVSDTQAPVLNEFQTVNPQELTLLFSEPLQPDQAQNVANYTLNGSTKPLVAELTAPDRVRLVFAQNFRSGNNILSIANLQDLYGNSLSSPIEQSFSFTPPAVLPGYNELLITEVMADETPAVGLPPQEYIELYNATEEKVLTLQGIRYSDATSTTTLPNVQLLPGEYAVVVPNNQVQNFSQYGKVIGISNFPSLNNSGELLQLRQPNGRLIYAVNYSDTWYKNNSKREGGWSLEMIDVQNPCAGADNWTASVDPRGGTPAQPNSVAASNPDNTPPVLTDVTAVAPDRLLLRFNERLDSAQAASIANYGLSPSISIANVLVPGPLFSDVILTLTAPLQESQLYTLTATSITDCAGNLSPQPLTYTFALPSAPEPGDVVINEILFNPRTGGADFVELVNRSNKYLNLQNWQLANISGDTISNRRTITSGNYVLAPGQYVVLTSNPENIRTNYPAALQETFLRMASLPSYPDDAGTVVVLQADGKVADRFSYSERMHFNLIDDVNGVSLERLRLEGPSIASNFHSAATTVFATPGYRNSQSQEGVAAQQVFEVSPKVFSPNGDGFEDYTTINYNTDKTGLVANITIFDSEGREIKKLVRNELLAATGFFQWNGLREDGTKVNMGYYLFYIELFGLNGEKSAFKEKVVVGGR</sequence>
<evidence type="ECO:0000313" key="6">
    <source>
        <dbReference type="Proteomes" id="UP001597094"/>
    </source>
</evidence>
<dbReference type="EMBL" id="JBHTLD010000004">
    <property type="protein sequence ID" value="MFD1184763.1"/>
    <property type="molecule type" value="Genomic_DNA"/>
</dbReference>
<evidence type="ECO:0000256" key="1">
    <source>
        <dbReference type="ARBA" id="ARBA00022729"/>
    </source>
</evidence>
<keyword evidence="6" id="KW-1185">Reference proteome</keyword>
<comment type="caution">
    <text evidence="5">The sequence shown here is derived from an EMBL/GenBank/DDBJ whole genome shotgun (WGS) entry which is preliminary data.</text>
</comment>
<protein>
    <submittedName>
        <fullName evidence="5">Lamin tail domain-containing protein</fullName>
    </submittedName>
</protein>
<dbReference type="RefSeq" id="WP_377522188.1">
    <property type="nucleotide sequence ID" value="NZ_JBHTLD010000004.1"/>
</dbReference>
<feature type="compositionally biased region" description="Polar residues" evidence="2">
    <location>
        <begin position="472"/>
        <end position="483"/>
    </location>
</feature>
<dbReference type="Proteomes" id="UP001597094">
    <property type="component" value="Unassembled WGS sequence"/>
</dbReference>
<accession>A0ABW3SJK3</accession>
<gene>
    <name evidence="5" type="ORF">ACFQ2O_01000</name>
</gene>
<dbReference type="Gene3D" id="2.60.40.4070">
    <property type="match status" value="1"/>
</dbReference>
<evidence type="ECO:0000256" key="3">
    <source>
        <dbReference type="SAM" id="SignalP"/>
    </source>
</evidence>
<feature type="chain" id="PRO_5045732882" evidence="3">
    <location>
        <begin position="19"/>
        <end position="860"/>
    </location>
</feature>
<dbReference type="PROSITE" id="PS51841">
    <property type="entry name" value="LTD"/>
    <property type="match status" value="1"/>
</dbReference>
<dbReference type="InterPro" id="IPR036415">
    <property type="entry name" value="Lamin_tail_dom_sf"/>
</dbReference>
<evidence type="ECO:0000256" key="2">
    <source>
        <dbReference type="SAM" id="MobiDB-lite"/>
    </source>
</evidence>
<dbReference type="InterPro" id="IPR001322">
    <property type="entry name" value="Lamin_tail_dom"/>
</dbReference>
<reference evidence="6" key="1">
    <citation type="journal article" date="2019" name="Int. J. Syst. Evol. Microbiol.">
        <title>The Global Catalogue of Microorganisms (GCM) 10K type strain sequencing project: providing services to taxonomists for standard genome sequencing and annotation.</title>
        <authorList>
            <consortium name="The Broad Institute Genomics Platform"/>
            <consortium name="The Broad Institute Genome Sequencing Center for Infectious Disease"/>
            <person name="Wu L."/>
            <person name="Ma J."/>
        </authorList>
    </citation>
    <scope>NUCLEOTIDE SEQUENCE [LARGE SCALE GENOMIC DNA]</scope>
    <source>
        <strain evidence="6">JCM 31319</strain>
    </source>
</reference>
<dbReference type="Pfam" id="PF13585">
    <property type="entry name" value="CHU_C"/>
    <property type="match status" value="1"/>
</dbReference>
<dbReference type="Gene3D" id="2.60.40.1260">
    <property type="entry name" value="Lamin Tail domain"/>
    <property type="match status" value="1"/>
</dbReference>
<evidence type="ECO:0000259" key="4">
    <source>
        <dbReference type="PROSITE" id="PS51841"/>
    </source>
</evidence>
<proteinExistence type="predicted"/>
<dbReference type="InterPro" id="IPR014755">
    <property type="entry name" value="Cu-Rt/internalin_Ig-like"/>
</dbReference>
<feature type="region of interest" description="Disordered" evidence="2">
    <location>
        <begin position="464"/>
        <end position="486"/>
    </location>
</feature>
<feature type="signal peptide" evidence="3">
    <location>
        <begin position="1"/>
        <end position="18"/>
    </location>
</feature>
<dbReference type="SUPFAM" id="SSF74853">
    <property type="entry name" value="Lamin A/C globular tail domain"/>
    <property type="match status" value="1"/>
</dbReference>